<evidence type="ECO:0000256" key="6">
    <source>
        <dbReference type="PROSITE-ProRule" id="PRU00354"/>
    </source>
</evidence>
<feature type="binding site" evidence="5">
    <location>
        <position position="252"/>
    </location>
    <ligand>
        <name>S-methyl-5'-thioadenosine</name>
        <dbReference type="ChEBI" id="CHEBI:17509"/>
    </ligand>
</feature>
<feature type="binding site" evidence="5">
    <location>
        <begin position="360"/>
        <end position="361"/>
    </location>
    <ligand>
        <name>S-methyl-5'-thioadenosine</name>
        <dbReference type="ChEBI" id="CHEBI:17509"/>
    </ligand>
</feature>
<keyword evidence="3 5" id="KW-0745">Spermidine biosynthesis</keyword>
<dbReference type="NCBIfam" id="NF002956">
    <property type="entry name" value="PRK03612.1"/>
    <property type="match status" value="1"/>
</dbReference>
<feature type="transmembrane region" description="Helical" evidence="5">
    <location>
        <begin position="116"/>
        <end position="136"/>
    </location>
</feature>
<dbReference type="InterPro" id="IPR001045">
    <property type="entry name" value="Spermi_synthase"/>
</dbReference>
<comment type="pathway">
    <text evidence="5">Amine and polyamine biosynthesis; spermidine biosynthesis; spermidine from putrescine: step 1/1.</text>
</comment>
<keyword evidence="4 5" id="KW-0620">Polyamine biosynthesis</keyword>
<comment type="catalytic activity">
    <reaction evidence="5">
        <text>S-adenosyl 3-(methylsulfanyl)propylamine + putrescine = S-methyl-5'-thioadenosine + spermidine + H(+)</text>
        <dbReference type="Rhea" id="RHEA:12721"/>
        <dbReference type="ChEBI" id="CHEBI:15378"/>
        <dbReference type="ChEBI" id="CHEBI:17509"/>
        <dbReference type="ChEBI" id="CHEBI:57443"/>
        <dbReference type="ChEBI" id="CHEBI:57834"/>
        <dbReference type="ChEBI" id="CHEBI:326268"/>
        <dbReference type="EC" id="2.5.1.16"/>
    </reaction>
</comment>
<keyword evidence="5" id="KW-0472">Membrane</keyword>
<dbReference type="CDD" id="cd02440">
    <property type="entry name" value="AdoMet_MTases"/>
    <property type="match status" value="1"/>
</dbReference>
<dbReference type="InterPro" id="IPR030374">
    <property type="entry name" value="PABS"/>
</dbReference>
<sequence length="518" mass="57302">MVDTEVAPAVAAPAVQRQPPGLLLVAVAVIATCGLIYELIAGTLASYLLGDSVTQFSTIIGAYLFAMGIGSWLSKYLGGSLLRWFIRLEILVGIVGGCMAPLLFVSFEYVASFRLLLYALVGLTGVLVGLEIPLLMRILEHRYMFKDLVARVFAVDYVGALLASLIFPLVLVPQLGLIRTSVLFGGLNLAVAAVVLARFPETRPYRRRFATGIAAALLGLAVLFGFANKLLAYTETLAFQDQVIYSKSTPYQRIVLTRNPRELRLFLNGNLQFSSADEYRYHEALVHPLLQALPRARRVLVLGGGDGLAVRELLKYPRLEQIRLVDLDPGMTRLFRHNELLLALNKGSLNNPKVQVLNADAYQWVRQDTTRYDAIIVDFPDPGNYSIGKLYSAAFYTALARRLAPGGRMVVQSTSPYLARQSFWCVAHTLAAVGLHTVPYHLYVPSFGEWGYVLAGPDAQWRGDAGPLPAGLRYITPGTIHDMLRFPPDMSEVPTEVNQLNNQALVRYFEEDWGPYVH</sequence>
<dbReference type="PROSITE" id="PS51006">
    <property type="entry name" value="PABS_2"/>
    <property type="match status" value="1"/>
</dbReference>
<evidence type="ECO:0000256" key="1">
    <source>
        <dbReference type="ARBA" id="ARBA00007867"/>
    </source>
</evidence>
<feature type="transmembrane region" description="Helical" evidence="5">
    <location>
        <begin position="177"/>
        <end position="197"/>
    </location>
</feature>
<name>A0ABS0IAD3_9BACT</name>
<reference evidence="8 9" key="1">
    <citation type="submission" date="2020-11" db="EMBL/GenBank/DDBJ databases">
        <authorList>
            <person name="Kim M.K."/>
        </authorList>
    </citation>
    <scope>NUCLEOTIDE SEQUENCE [LARGE SCALE GENOMIC DNA]</scope>
    <source>
        <strain evidence="8 9">BT662</strain>
    </source>
</reference>
<dbReference type="InterPro" id="IPR036259">
    <property type="entry name" value="MFS_trans_sf"/>
</dbReference>
<feature type="transmembrane region" description="Helical" evidence="5">
    <location>
        <begin position="55"/>
        <end position="73"/>
    </location>
</feature>
<dbReference type="Proteomes" id="UP000618931">
    <property type="component" value="Unassembled WGS sequence"/>
</dbReference>
<comment type="subunit">
    <text evidence="5">Homodimer or homotetramer.</text>
</comment>
<evidence type="ECO:0000256" key="2">
    <source>
        <dbReference type="ARBA" id="ARBA00022679"/>
    </source>
</evidence>
<accession>A0ABS0IAD3</accession>
<dbReference type="PROSITE" id="PS01330">
    <property type="entry name" value="PABS_1"/>
    <property type="match status" value="1"/>
</dbReference>
<keyword evidence="9" id="KW-1185">Reference proteome</keyword>
<comment type="caution">
    <text evidence="8">The sequence shown here is derived from an EMBL/GenBank/DDBJ whole genome shotgun (WGS) entry which is preliminary data.</text>
</comment>
<dbReference type="SUPFAM" id="SSF53335">
    <property type="entry name" value="S-adenosyl-L-methionine-dependent methyltransferases"/>
    <property type="match status" value="1"/>
</dbReference>
<feature type="transmembrane region" description="Helical" evidence="5">
    <location>
        <begin position="85"/>
        <end position="104"/>
    </location>
</feature>
<dbReference type="EMBL" id="JADQDM010000016">
    <property type="protein sequence ID" value="MBF9223547.1"/>
    <property type="molecule type" value="Genomic_DNA"/>
</dbReference>
<dbReference type="HAMAP" id="MF_00198">
    <property type="entry name" value="Spermidine_synth"/>
    <property type="match status" value="1"/>
</dbReference>
<feature type="transmembrane region" description="Helical" evidence="5">
    <location>
        <begin position="22"/>
        <end position="49"/>
    </location>
</feature>
<protein>
    <recommendedName>
        <fullName evidence="5">Polyamine aminopropyltransferase</fullName>
    </recommendedName>
    <alternativeName>
        <fullName evidence="5">Putrescine aminopropyltransferase</fullName>
        <shortName evidence="5">PAPT</shortName>
    </alternativeName>
    <alternativeName>
        <fullName evidence="5">Spermidine synthase</fullName>
        <shortName evidence="5">SPDS</shortName>
        <shortName evidence="5">SPDSY</shortName>
        <ecNumber evidence="5">2.5.1.16</ecNumber>
    </alternativeName>
</protein>
<evidence type="ECO:0000256" key="5">
    <source>
        <dbReference type="HAMAP-Rule" id="MF_00198"/>
    </source>
</evidence>
<feature type="binding site" evidence="5">
    <location>
        <position position="326"/>
    </location>
    <ligand>
        <name>S-methyl-5'-thioadenosine</name>
        <dbReference type="ChEBI" id="CHEBI:17509"/>
    </ligand>
</feature>
<keyword evidence="5" id="KW-0812">Transmembrane</keyword>
<comment type="caution">
    <text evidence="5">Lacks conserved residue(s) required for the propagation of feature annotation.</text>
</comment>
<evidence type="ECO:0000256" key="4">
    <source>
        <dbReference type="ARBA" id="ARBA00023115"/>
    </source>
</evidence>
<keyword evidence="5" id="KW-1133">Transmembrane helix</keyword>
<feature type="transmembrane region" description="Helical" evidence="5">
    <location>
        <begin position="148"/>
        <end position="171"/>
    </location>
</feature>
<keyword evidence="2 5" id="KW-0808">Transferase</keyword>
<feature type="binding site" evidence="5">
    <location>
        <position position="306"/>
    </location>
    <ligand>
        <name>spermidine</name>
        <dbReference type="ChEBI" id="CHEBI:57834"/>
    </ligand>
</feature>
<evidence type="ECO:0000259" key="7">
    <source>
        <dbReference type="PROSITE" id="PS51006"/>
    </source>
</evidence>
<comment type="subcellular location">
    <subcellularLocation>
        <location evidence="5">Cell membrane</location>
        <topology evidence="5">Multi-pass membrane protein</topology>
    </subcellularLocation>
</comment>
<organism evidence="8 9">
    <name type="scientific">Hymenobacter ruricola</name>
    <dbReference type="NCBI Taxonomy" id="2791023"/>
    <lineage>
        <taxon>Bacteria</taxon>
        <taxon>Pseudomonadati</taxon>
        <taxon>Bacteroidota</taxon>
        <taxon>Cytophagia</taxon>
        <taxon>Cytophagales</taxon>
        <taxon>Hymenobacteraceae</taxon>
        <taxon>Hymenobacter</taxon>
    </lineage>
</organism>
<dbReference type="Gene3D" id="3.40.50.150">
    <property type="entry name" value="Vaccinia Virus protein VP39"/>
    <property type="match status" value="1"/>
</dbReference>
<keyword evidence="5" id="KW-1003">Cell membrane</keyword>
<evidence type="ECO:0000313" key="9">
    <source>
        <dbReference type="Proteomes" id="UP000618931"/>
    </source>
</evidence>
<dbReference type="EC" id="2.5.1.16" evidence="5"/>
<gene>
    <name evidence="5" type="primary">speE</name>
    <name evidence="8" type="ORF">I2H31_20750</name>
</gene>
<proteinExistence type="inferred from homology"/>
<feature type="transmembrane region" description="Helical" evidence="5">
    <location>
        <begin position="209"/>
        <end position="227"/>
    </location>
</feature>
<dbReference type="PANTHER" id="PTHR43317">
    <property type="entry name" value="THERMOSPERMINE SYNTHASE ACAULIS5"/>
    <property type="match status" value="1"/>
</dbReference>
<dbReference type="InterPro" id="IPR030373">
    <property type="entry name" value="PABS_CS"/>
</dbReference>
<feature type="binding site" evidence="5">
    <location>
        <position position="282"/>
    </location>
    <ligand>
        <name>spermidine</name>
        <dbReference type="ChEBI" id="CHEBI:57834"/>
    </ligand>
</feature>
<dbReference type="Pfam" id="PF01564">
    <property type="entry name" value="Spermine_synth"/>
    <property type="match status" value="1"/>
</dbReference>
<dbReference type="RefSeq" id="WP_196294975.1">
    <property type="nucleotide sequence ID" value="NZ_JADQDM010000016.1"/>
</dbReference>
<dbReference type="PANTHER" id="PTHR43317:SF1">
    <property type="entry name" value="THERMOSPERMINE SYNTHASE ACAULIS5"/>
    <property type="match status" value="1"/>
</dbReference>
<evidence type="ECO:0000256" key="3">
    <source>
        <dbReference type="ARBA" id="ARBA00023066"/>
    </source>
</evidence>
<feature type="active site" description="Proton acceptor" evidence="5 6">
    <location>
        <position position="378"/>
    </location>
</feature>
<dbReference type="GO" id="GO:0004766">
    <property type="term" value="F:spermidine synthase activity"/>
    <property type="evidence" value="ECO:0007669"/>
    <property type="project" value="UniProtKB-EC"/>
</dbReference>
<feature type="domain" description="PABS" evidence="7">
    <location>
        <begin position="221"/>
        <end position="457"/>
    </location>
</feature>
<comment type="similarity">
    <text evidence="1 5">Belongs to the spermidine/spermine synthase family.</text>
</comment>
<comment type="function">
    <text evidence="5">Catalyzes the irreversible transfer of a propylamine group from the amino donor S-adenosylmethioninamine (decarboxy-AdoMet) to putrescine (1,4-diaminobutane) to yield spermidine.</text>
</comment>
<evidence type="ECO:0000313" key="8">
    <source>
        <dbReference type="EMBL" id="MBF9223547.1"/>
    </source>
</evidence>
<dbReference type="InterPro" id="IPR029063">
    <property type="entry name" value="SAM-dependent_MTases_sf"/>
</dbReference>
<dbReference type="SUPFAM" id="SSF103473">
    <property type="entry name" value="MFS general substrate transporter"/>
    <property type="match status" value="1"/>
</dbReference>